<dbReference type="Proteomes" id="UP000735302">
    <property type="component" value="Unassembled WGS sequence"/>
</dbReference>
<sequence>MPLTLLNLLMTQFSRQLVPKSTERALNRLQSHVLLLTRESSRYVVVDQMTFKSTPAASRQTKITPSNNKMTASFFGRLKPQICDRKVLADLKVGLLVVVSSLPLHQYLSIGNDTGEAERESWMKHS</sequence>
<proteinExistence type="predicted"/>
<comment type="caution">
    <text evidence="1">The sequence shown here is derived from an EMBL/GenBank/DDBJ whole genome shotgun (WGS) entry which is preliminary data.</text>
</comment>
<accession>A0AAV4BF09</accession>
<dbReference type="AlphaFoldDB" id="A0AAV4BF09"/>
<evidence type="ECO:0000313" key="2">
    <source>
        <dbReference type="Proteomes" id="UP000735302"/>
    </source>
</evidence>
<protein>
    <submittedName>
        <fullName evidence="1">Uncharacterized protein</fullName>
    </submittedName>
</protein>
<dbReference type="EMBL" id="BLXT01004974">
    <property type="protein sequence ID" value="GFO18694.1"/>
    <property type="molecule type" value="Genomic_DNA"/>
</dbReference>
<name>A0AAV4BF09_9GAST</name>
<organism evidence="1 2">
    <name type="scientific">Plakobranchus ocellatus</name>
    <dbReference type="NCBI Taxonomy" id="259542"/>
    <lineage>
        <taxon>Eukaryota</taxon>
        <taxon>Metazoa</taxon>
        <taxon>Spiralia</taxon>
        <taxon>Lophotrochozoa</taxon>
        <taxon>Mollusca</taxon>
        <taxon>Gastropoda</taxon>
        <taxon>Heterobranchia</taxon>
        <taxon>Euthyneura</taxon>
        <taxon>Panpulmonata</taxon>
        <taxon>Sacoglossa</taxon>
        <taxon>Placobranchoidea</taxon>
        <taxon>Plakobranchidae</taxon>
        <taxon>Plakobranchus</taxon>
    </lineage>
</organism>
<reference evidence="1 2" key="1">
    <citation type="journal article" date="2021" name="Elife">
        <title>Chloroplast acquisition without the gene transfer in kleptoplastic sea slugs, Plakobranchus ocellatus.</title>
        <authorList>
            <person name="Maeda T."/>
            <person name="Takahashi S."/>
            <person name="Yoshida T."/>
            <person name="Shimamura S."/>
            <person name="Takaki Y."/>
            <person name="Nagai Y."/>
            <person name="Toyoda A."/>
            <person name="Suzuki Y."/>
            <person name="Arimoto A."/>
            <person name="Ishii H."/>
            <person name="Satoh N."/>
            <person name="Nishiyama T."/>
            <person name="Hasebe M."/>
            <person name="Maruyama T."/>
            <person name="Minagawa J."/>
            <person name="Obokata J."/>
            <person name="Shigenobu S."/>
        </authorList>
    </citation>
    <scope>NUCLEOTIDE SEQUENCE [LARGE SCALE GENOMIC DNA]</scope>
</reference>
<gene>
    <name evidence="1" type="ORF">PoB_004519900</name>
</gene>
<keyword evidence="2" id="KW-1185">Reference proteome</keyword>
<evidence type="ECO:0000313" key="1">
    <source>
        <dbReference type="EMBL" id="GFO18694.1"/>
    </source>
</evidence>